<sequence length="260" mass="28653">MKLLKVMMLGVVLGFPMGFSTVVSADNKDDEIKIITAQVLKELKSAPGYIKESPIPGLYEVAVGSQIFYFYKDGRYVISGDLFDMQKGLNLTQAARYEAQMVALRTPKPENVEALNKMGEAKMIVFAPKGKVKHTISVFTDIDCGYCRKLHKEMSKYNALGIKIRYLAYPRAGVGSGSYKKAVSVWCADDRKKALTLAKNGAEIEEKTCDNPVQEQMALGEKFGVTGTPALILENGQLYPGYMPADKLIILLDSVKSDSK</sequence>
<keyword evidence="6" id="KW-0676">Redox-active center</keyword>
<evidence type="ECO:0000256" key="5">
    <source>
        <dbReference type="ARBA" id="ARBA00023157"/>
    </source>
</evidence>
<evidence type="ECO:0000256" key="3">
    <source>
        <dbReference type="ARBA" id="ARBA00022729"/>
    </source>
</evidence>
<dbReference type="Gene3D" id="3.40.30.10">
    <property type="entry name" value="Glutaredoxin"/>
    <property type="match status" value="1"/>
</dbReference>
<dbReference type="AlphaFoldDB" id="A0A3B1A5K7"/>
<evidence type="ECO:0000256" key="6">
    <source>
        <dbReference type="ARBA" id="ARBA00023284"/>
    </source>
</evidence>
<feature type="domain" description="Disulphide bond isomerase DsbC/G N-terminal" evidence="7">
    <location>
        <begin position="37"/>
        <end position="93"/>
    </location>
</feature>
<dbReference type="InterPro" id="IPR033954">
    <property type="entry name" value="DiS-bond_Isoase_DsbC/G"/>
</dbReference>
<evidence type="ECO:0000256" key="1">
    <source>
        <dbReference type="ARBA" id="ARBA00004418"/>
    </source>
</evidence>
<protein>
    <submittedName>
        <fullName evidence="9">Thiol:disulfide interchange protein DsbC</fullName>
    </submittedName>
</protein>
<evidence type="ECO:0000259" key="8">
    <source>
        <dbReference type="Pfam" id="PF13098"/>
    </source>
</evidence>
<gene>
    <name evidence="9" type="ORF">MNBD_GAMMA21-1900</name>
</gene>
<evidence type="ECO:0000256" key="2">
    <source>
        <dbReference type="ARBA" id="ARBA00009813"/>
    </source>
</evidence>
<dbReference type="InterPro" id="IPR036249">
    <property type="entry name" value="Thioredoxin-like_sf"/>
</dbReference>
<name>A0A3B1A5K7_9ZZZZ</name>
<dbReference type="InterPro" id="IPR018950">
    <property type="entry name" value="DiS-bond_isomerase_DsbC/G_N"/>
</dbReference>
<evidence type="ECO:0000313" key="9">
    <source>
        <dbReference type="EMBL" id="VAW93489.1"/>
    </source>
</evidence>
<keyword evidence="5" id="KW-1015">Disulfide bond</keyword>
<dbReference type="Pfam" id="PF13098">
    <property type="entry name" value="Thioredoxin_2"/>
    <property type="match status" value="1"/>
</dbReference>
<evidence type="ECO:0000256" key="4">
    <source>
        <dbReference type="ARBA" id="ARBA00022764"/>
    </source>
</evidence>
<keyword evidence="3" id="KW-0732">Signal</keyword>
<dbReference type="SUPFAM" id="SSF54423">
    <property type="entry name" value="DsbC/DsbG N-terminal domain-like"/>
    <property type="match status" value="1"/>
</dbReference>
<dbReference type="SUPFAM" id="SSF52833">
    <property type="entry name" value="Thioredoxin-like"/>
    <property type="match status" value="1"/>
</dbReference>
<feature type="domain" description="Thioredoxin-like fold" evidence="8">
    <location>
        <begin position="129"/>
        <end position="251"/>
    </location>
</feature>
<reference evidence="9" key="1">
    <citation type="submission" date="2018-06" db="EMBL/GenBank/DDBJ databases">
        <authorList>
            <person name="Zhirakovskaya E."/>
        </authorList>
    </citation>
    <scope>NUCLEOTIDE SEQUENCE</scope>
</reference>
<accession>A0A3B1A5K7</accession>
<dbReference type="InterPro" id="IPR009094">
    <property type="entry name" value="DiS-bond_isomerase_DsbC/G_N_sf"/>
</dbReference>
<dbReference type="Gene3D" id="3.10.450.70">
    <property type="entry name" value="Disulphide bond isomerase, DsbC/G, N-terminal"/>
    <property type="match status" value="1"/>
</dbReference>
<comment type="subcellular location">
    <subcellularLocation>
        <location evidence="1">Periplasm</location>
    </subcellularLocation>
</comment>
<dbReference type="PANTHER" id="PTHR35272:SF3">
    <property type="entry name" value="THIOL:DISULFIDE INTERCHANGE PROTEIN DSBC"/>
    <property type="match status" value="1"/>
</dbReference>
<dbReference type="Pfam" id="PF10411">
    <property type="entry name" value="DsbC_N"/>
    <property type="match status" value="1"/>
</dbReference>
<proteinExistence type="inferred from homology"/>
<dbReference type="InterPro" id="IPR012336">
    <property type="entry name" value="Thioredoxin-like_fold"/>
</dbReference>
<organism evidence="9">
    <name type="scientific">hydrothermal vent metagenome</name>
    <dbReference type="NCBI Taxonomy" id="652676"/>
    <lineage>
        <taxon>unclassified sequences</taxon>
        <taxon>metagenomes</taxon>
        <taxon>ecological metagenomes</taxon>
    </lineage>
</organism>
<comment type="similarity">
    <text evidence="2">Belongs to the thioredoxin family. DsbC subfamily.</text>
</comment>
<dbReference type="PANTHER" id="PTHR35272">
    <property type="entry name" value="THIOL:DISULFIDE INTERCHANGE PROTEIN DSBC-RELATED"/>
    <property type="match status" value="1"/>
</dbReference>
<dbReference type="CDD" id="cd03020">
    <property type="entry name" value="DsbA_DsbC_DsbG"/>
    <property type="match status" value="1"/>
</dbReference>
<dbReference type="GO" id="GO:0042597">
    <property type="term" value="C:periplasmic space"/>
    <property type="evidence" value="ECO:0007669"/>
    <property type="project" value="UniProtKB-SubCell"/>
</dbReference>
<evidence type="ECO:0000259" key="7">
    <source>
        <dbReference type="Pfam" id="PF10411"/>
    </source>
</evidence>
<dbReference type="InterPro" id="IPR051470">
    <property type="entry name" value="Thiol:disulfide_interchange"/>
</dbReference>
<keyword evidence="4" id="KW-0574">Periplasm</keyword>
<dbReference type="EMBL" id="UOFR01000019">
    <property type="protein sequence ID" value="VAW93489.1"/>
    <property type="molecule type" value="Genomic_DNA"/>
</dbReference>